<dbReference type="InterPro" id="IPR052037">
    <property type="entry name" value="LPS_export_LptA"/>
</dbReference>
<feature type="domain" description="Organic solvent tolerance-like N-terminal" evidence="6">
    <location>
        <begin position="30"/>
        <end position="140"/>
    </location>
</feature>
<accession>A0ABP3CWL4</accession>
<evidence type="ECO:0000259" key="7">
    <source>
        <dbReference type="Pfam" id="PF08239"/>
    </source>
</evidence>
<keyword evidence="2 4" id="KW-0732">Signal</keyword>
<dbReference type="Gene3D" id="2.30.30.40">
    <property type="entry name" value="SH3 Domains"/>
    <property type="match status" value="1"/>
</dbReference>
<dbReference type="Pfam" id="PF03968">
    <property type="entry name" value="LptD_N"/>
    <property type="match status" value="1"/>
</dbReference>
<feature type="chain" id="PRO_5044929178" description="Lipopolysaccharide export system protein LptA" evidence="4">
    <location>
        <begin position="21"/>
        <end position="288"/>
    </location>
</feature>
<dbReference type="RefSeq" id="WP_286303730.1">
    <property type="nucleotide sequence ID" value="NZ_AP027741.1"/>
</dbReference>
<evidence type="ECO:0000313" key="9">
    <source>
        <dbReference type="Proteomes" id="UP001501476"/>
    </source>
</evidence>
<keyword evidence="1 4" id="KW-0813">Transport</keyword>
<feature type="region of interest" description="Disordered" evidence="5">
    <location>
        <begin position="169"/>
        <end position="217"/>
    </location>
</feature>
<comment type="subunit">
    <text evidence="4">Component of the lipopolysaccharide transport and assembly complex.</text>
</comment>
<reference evidence="9" key="1">
    <citation type="journal article" date="2019" name="Int. J. Syst. Evol. Microbiol.">
        <title>The Global Catalogue of Microorganisms (GCM) 10K type strain sequencing project: providing services to taxonomists for standard genome sequencing and annotation.</title>
        <authorList>
            <consortium name="The Broad Institute Genomics Platform"/>
            <consortium name="The Broad Institute Genome Sequencing Center for Infectious Disease"/>
            <person name="Wu L."/>
            <person name="Ma J."/>
        </authorList>
    </citation>
    <scope>NUCLEOTIDE SEQUENCE [LARGE SCALE GENOMIC DNA]</scope>
    <source>
        <strain evidence="9">JCM 6886</strain>
    </source>
</reference>
<evidence type="ECO:0000256" key="4">
    <source>
        <dbReference type="HAMAP-Rule" id="MF_01914"/>
    </source>
</evidence>
<dbReference type="PANTHER" id="PTHR36504">
    <property type="entry name" value="LIPOPOLYSACCHARIDE EXPORT SYSTEM PROTEIN LPTA"/>
    <property type="match status" value="1"/>
</dbReference>
<name>A0ABP3CWL4_9GAMM</name>
<evidence type="ECO:0000256" key="1">
    <source>
        <dbReference type="ARBA" id="ARBA00022448"/>
    </source>
</evidence>
<dbReference type="InterPro" id="IPR014340">
    <property type="entry name" value="LptA"/>
</dbReference>
<feature type="compositionally biased region" description="Low complexity" evidence="5">
    <location>
        <begin position="188"/>
        <end position="217"/>
    </location>
</feature>
<evidence type="ECO:0000256" key="3">
    <source>
        <dbReference type="ARBA" id="ARBA00022764"/>
    </source>
</evidence>
<feature type="compositionally biased region" description="Basic and acidic residues" evidence="5">
    <location>
        <begin position="172"/>
        <end position="187"/>
    </location>
</feature>
<dbReference type="PANTHER" id="PTHR36504:SF1">
    <property type="entry name" value="LIPOPOLYSACCHARIDE EXPORT SYSTEM PROTEIN LPTA"/>
    <property type="match status" value="1"/>
</dbReference>
<sequence precursor="true">MHLLTKLLTVCLMLPAISWALPSDREKPINIEADHAQMDDQEGVTQYKGDAILTQGTLKITGDIITFHYDENKQLTKAVSVGKLATYEQVHKPGEPPVKAKAIRMEYYADKQKIYLIGEGHVWQNGDEFIGNRIEYDIARNVVSANSAPVNVGGETHDSGRIHMIIQPMTQQKKDKPSQAKPKKADAPKAAVNEPKPAAQTETATPTTPKPAAEAPLPAKEYPEVITTSRLNVRTGPGTGYQRLGTLDQNLRVLVLTRQQGWAQIRGMLNGETVIGWVNDYYLQAIDE</sequence>
<dbReference type="HAMAP" id="MF_01914">
    <property type="entry name" value="LPS_assembly_LptA"/>
    <property type="match status" value="1"/>
</dbReference>
<evidence type="ECO:0000256" key="5">
    <source>
        <dbReference type="SAM" id="MobiDB-lite"/>
    </source>
</evidence>
<dbReference type="Pfam" id="PF08239">
    <property type="entry name" value="SH3_3"/>
    <property type="match status" value="1"/>
</dbReference>
<feature type="signal peptide" evidence="4">
    <location>
        <begin position="1"/>
        <end position="20"/>
    </location>
</feature>
<dbReference type="Gene3D" id="2.60.450.10">
    <property type="entry name" value="Lipopolysaccharide (LPS) transport protein A like domain"/>
    <property type="match status" value="1"/>
</dbReference>
<proteinExistence type="inferred from homology"/>
<keyword evidence="9" id="KW-1185">Reference proteome</keyword>
<dbReference type="Proteomes" id="UP001501476">
    <property type="component" value="Unassembled WGS sequence"/>
</dbReference>
<comment type="caution">
    <text evidence="8">The sequence shown here is derived from an EMBL/GenBank/DDBJ whole genome shotgun (WGS) entry which is preliminary data.</text>
</comment>
<dbReference type="InterPro" id="IPR005653">
    <property type="entry name" value="OstA-like_N"/>
</dbReference>
<evidence type="ECO:0000313" key="8">
    <source>
        <dbReference type="EMBL" id="GAA0217287.1"/>
    </source>
</evidence>
<comment type="similarity">
    <text evidence="4">Belongs to the LptA family.</text>
</comment>
<feature type="domain" description="SH3b" evidence="7">
    <location>
        <begin position="229"/>
        <end position="283"/>
    </location>
</feature>
<comment type="function">
    <text evidence="4">Involved in the assembly of lipopolysaccharide (LPS). Required for the translocation of LPS from the inner membrane to the outer membrane. May form a bridge between the inner membrane and the outer membrane, via interactions with LptC and LptD, thereby facilitating LPS transfer across the periplasm.</text>
</comment>
<protein>
    <recommendedName>
        <fullName evidence="4">Lipopolysaccharide export system protein LptA</fullName>
    </recommendedName>
</protein>
<gene>
    <name evidence="4" type="primary">lptA</name>
    <name evidence="8" type="ORF">GCM10008964_06000</name>
</gene>
<dbReference type="InterPro" id="IPR003646">
    <property type="entry name" value="SH3-like_bac-type"/>
</dbReference>
<dbReference type="NCBIfam" id="TIGR03002">
    <property type="entry name" value="outer_YhbN_LptA"/>
    <property type="match status" value="1"/>
</dbReference>
<keyword evidence="3 4" id="KW-0574">Periplasm</keyword>
<dbReference type="EMBL" id="BAAADG010000002">
    <property type="protein sequence ID" value="GAA0217287.1"/>
    <property type="molecule type" value="Genomic_DNA"/>
</dbReference>
<organism evidence="8 9">
    <name type="scientific">Methylophaga marina</name>
    <dbReference type="NCBI Taxonomy" id="45495"/>
    <lineage>
        <taxon>Bacteria</taxon>
        <taxon>Pseudomonadati</taxon>
        <taxon>Pseudomonadota</taxon>
        <taxon>Gammaproteobacteria</taxon>
        <taxon>Thiotrichales</taxon>
        <taxon>Piscirickettsiaceae</taxon>
        <taxon>Methylophaga</taxon>
    </lineage>
</organism>
<evidence type="ECO:0000256" key="2">
    <source>
        <dbReference type="ARBA" id="ARBA00022729"/>
    </source>
</evidence>
<evidence type="ECO:0000259" key="6">
    <source>
        <dbReference type="Pfam" id="PF03968"/>
    </source>
</evidence>
<comment type="subcellular location">
    <subcellularLocation>
        <location evidence="4">Periplasm</location>
    </subcellularLocation>
</comment>